<dbReference type="PANTHER" id="PTHR42844:SF1">
    <property type="entry name" value="DIHYDRONEOPTERIN ALDOLASE 1-RELATED"/>
    <property type="match status" value="1"/>
</dbReference>
<sequence length="123" mass="13548">MNSFIFLRDLRFRSFHGVMPQERTVGGDFVVNLRVGYDFSRAVMTDDVGDTLNYADLYCIVKKEMAVPSMLLEHVAGRIAKAIVGYSPDILSVDLTVTKVNPPIGADCNGAGVEIHLINDKTI</sequence>
<comment type="pathway">
    <text evidence="2 6">Cofactor biosynthesis; tetrahydrofolate biosynthesis; 2-amino-4-hydroxy-6-hydroxymethyl-7,8-dihydropteridine diphosphate from 7,8-dihydroneopterin triphosphate: step 3/4.</text>
</comment>
<keyword evidence="5 6" id="KW-0456">Lyase</keyword>
<dbReference type="SMART" id="SM00905">
    <property type="entry name" value="FolB"/>
    <property type="match status" value="1"/>
</dbReference>
<dbReference type="NCBIfam" id="TIGR00525">
    <property type="entry name" value="folB"/>
    <property type="match status" value="1"/>
</dbReference>
<evidence type="ECO:0000256" key="1">
    <source>
        <dbReference type="ARBA" id="ARBA00001353"/>
    </source>
</evidence>
<reference evidence="8 9" key="1">
    <citation type="submission" date="2020-05" db="EMBL/GenBank/DDBJ databases">
        <title>Distinct polysaccharide utilization as determinants for interspecies competition between intestinal Prevotella spp.</title>
        <authorList>
            <person name="Galvez E.J.C."/>
            <person name="Iljazovic A."/>
            <person name="Strowig T."/>
        </authorList>
    </citation>
    <scope>NUCLEOTIDE SEQUENCE [LARGE SCALE GENOMIC DNA]</scope>
    <source>
        <strain evidence="8 9">PROD</strain>
    </source>
</reference>
<evidence type="ECO:0000259" key="7">
    <source>
        <dbReference type="SMART" id="SM00905"/>
    </source>
</evidence>
<dbReference type="Pfam" id="PF02152">
    <property type="entry name" value="FolB"/>
    <property type="match status" value="1"/>
</dbReference>
<evidence type="ECO:0000313" key="8">
    <source>
        <dbReference type="EMBL" id="NPE14758.1"/>
    </source>
</evidence>
<gene>
    <name evidence="8" type="primary">folB</name>
    <name evidence="8" type="ORF">HPS55_10575</name>
</gene>
<organism evidence="8 9">
    <name type="scientific">Xylanibacter rodentium</name>
    <dbReference type="NCBI Taxonomy" id="2736289"/>
    <lineage>
        <taxon>Bacteria</taxon>
        <taxon>Pseudomonadati</taxon>
        <taxon>Bacteroidota</taxon>
        <taxon>Bacteroidia</taxon>
        <taxon>Bacteroidales</taxon>
        <taxon>Prevotellaceae</taxon>
        <taxon>Xylanibacter</taxon>
    </lineage>
</organism>
<dbReference type="InterPro" id="IPR006156">
    <property type="entry name" value="Dihydroneopterin_aldolase"/>
</dbReference>
<dbReference type="Proteomes" id="UP001193734">
    <property type="component" value="Unassembled WGS sequence"/>
</dbReference>
<comment type="similarity">
    <text evidence="3 6">Belongs to the DHNA family.</text>
</comment>
<keyword evidence="4 6" id="KW-0289">Folate biosynthesis</keyword>
<evidence type="ECO:0000256" key="3">
    <source>
        <dbReference type="ARBA" id="ARBA00005708"/>
    </source>
</evidence>
<accession>A0ABX2AZ69</accession>
<evidence type="ECO:0000313" key="9">
    <source>
        <dbReference type="Proteomes" id="UP001193734"/>
    </source>
</evidence>
<evidence type="ECO:0000256" key="6">
    <source>
        <dbReference type="RuleBase" id="RU362079"/>
    </source>
</evidence>
<feature type="domain" description="Dihydroneopterin aldolase/epimerase" evidence="7">
    <location>
        <begin position="5"/>
        <end position="117"/>
    </location>
</feature>
<evidence type="ECO:0000256" key="2">
    <source>
        <dbReference type="ARBA" id="ARBA00005013"/>
    </source>
</evidence>
<evidence type="ECO:0000256" key="4">
    <source>
        <dbReference type="ARBA" id="ARBA00022909"/>
    </source>
</evidence>
<dbReference type="SUPFAM" id="SSF55620">
    <property type="entry name" value="Tetrahydrobiopterin biosynthesis enzymes-like"/>
    <property type="match status" value="1"/>
</dbReference>
<comment type="caution">
    <text evidence="8">The sequence shown here is derived from an EMBL/GenBank/DDBJ whole genome shotgun (WGS) entry which is preliminary data.</text>
</comment>
<proteinExistence type="inferred from homology"/>
<dbReference type="GeneID" id="82158208"/>
<dbReference type="PANTHER" id="PTHR42844">
    <property type="entry name" value="DIHYDRONEOPTERIN ALDOLASE 1-RELATED"/>
    <property type="match status" value="1"/>
</dbReference>
<comment type="function">
    <text evidence="6">Catalyzes the conversion of 7,8-dihydroneopterin to 6-hydroxymethyl-7,8-dihydropterin.</text>
</comment>
<dbReference type="EMBL" id="JABKKE010000018">
    <property type="protein sequence ID" value="NPE14758.1"/>
    <property type="molecule type" value="Genomic_DNA"/>
</dbReference>
<dbReference type="GO" id="GO:0004150">
    <property type="term" value="F:dihydroneopterin aldolase activity"/>
    <property type="evidence" value="ECO:0007669"/>
    <property type="project" value="UniProtKB-EC"/>
</dbReference>
<keyword evidence="9" id="KW-1185">Reference proteome</keyword>
<dbReference type="RefSeq" id="WP_172177279.1">
    <property type="nucleotide sequence ID" value="NZ_CASGIA010000012.1"/>
</dbReference>
<dbReference type="InterPro" id="IPR006157">
    <property type="entry name" value="FolB_dom"/>
</dbReference>
<protein>
    <recommendedName>
        <fullName evidence="6">7,8-dihydroneopterin aldolase</fullName>
        <ecNumber evidence="6">4.1.2.25</ecNumber>
    </recommendedName>
</protein>
<comment type="catalytic activity">
    <reaction evidence="1 6">
        <text>7,8-dihydroneopterin = 6-hydroxymethyl-7,8-dihydropterin + glycolaldehyde</text>
        <dbReference type="Rhea" id="RHEA:10540"/>
        <dbReference type="ChEBI" id="CHEBI:17001"/>
        <dbReference type="ChEBI" id="CHEBI:17071"/>
        <dbReference type="ChEBI" id="CHEBI:44841"/>
        <dbReference type="EC" id="4.1.2.25"/>
    </reaction>
</comment>
<evidence type="ECO:0000256" key="5">
    <source>
        <dbReference type="ARBA" id="ARBA00023239"/>
    </source>
</evidence>
<dbReference type="EC" id="4.1.2.25" evidence="6"/>
<dbReference type="InterPro" id="IPR043133">
    <property type="entry name" value="GTP-CH-I_C/QueF"/>
</dbReference>
<name>A0ABX2AZ69_9BACT</name>
<dbReference type="Gene3D" id="3.30.1130.10">
    <property type="match status" value="1"/>
</dbReference>
<dbReference type="NCBIfam" id="TIGR00526">
    <property type="entry name" value="folB_dom"/>
    <property type="match status" value="1"/>
</dbReference>
<dbReference type="CDD" id="cd00534">
    <property type="entry name" value="DHNA_DHNTPE"/>
    <property type="match status" value="1"/>
</dbReference>